<dbReference type="PRINTS" id="PR00080">
    <property type="entry name" value="SDRFAMILY"/>
</dbReference>
<dbReference type="EMBL" id="QFWG01000005">
    <property type="protein sequence ID" value="PWI27822.1"/>
    <property type="molecule type" value="Genomic_DNA"/>
</dbReference>
<dbReference type="Gene3D" id="3.40.50.720">
    <property type="entry name" value="NAD(P)-binding Rossmann-like Domain"/>
    <property type="match status" value="1"/>
</dbReference>
<dbReference type="Proteomes" id="UP000245514">
    <property type="component" value="Unassembled WGS sequence"/>
</dbReference>
<dbReference type="PRINTS" id="PR00081">
    <property type="entry name" value="GDHRDH"/>
</dbReference>
<gene>
    <name evidence="3" type="ORF">CAY35_05055</name>
</gene>
<dbReference type="PANTHER" id="PTHR43639:SF1">
    <property type="entry name" value="SHORT-CHAIN DEHYDROGENASE_REDUCTASE FAMILY PROTEIN"/>
    <property type="match status" value="1"/>
</dbReference>
<evidence type="ECO:0000313" key="3">
    <source>
        <dbReference type="EMBL" id="PWI27822.1"/>
    </source>
</evidence>
<accession>A0ABX5LAD1</accession>
<evidence type="ECO:0000313" key="4">
    <source>
        <dbReference type="Proteomes" id="UP000245514"/>
    </source>
</evidence>
<dbReference type="RefSeq" id="WP_109303602.1">
    <property type="nucleotide sequence ID" value="NZ_QFWG01000005.1"/>
</dbReference>
<dbReference type="InterPro" id="IPR020904">
    <property type="entry name" value="Sc_DH/Rdtase_CS"/>
</dbReference>
<dbReference type="PANTHER" id="PTHR43639">
    <property type="entry name" value="OXIDOREDUCTASE, SHORT-CHAIN DEHYDROGENASE/REDUCTASE FAMILY (AFU_ORTHOLOGUE AFUA_5G02870)"/>
    <property type="match status" value="1"/>
</dbReference>
<dbReference type="PROSITE" id="PS00061">
    <property type="entry name" value="ADH_SHORT"/>
    <property type="match status" value="1"/>
</dbReference>
<sequence>MARDEVTRDQIAIVTGAGGGMGRSISRVLHAQGMKVLLTDINEEGIQDIAEELCPQGKTAWALQQDASQKSEAEEVLALCRERWGTPTVLVNNAAVTQTADPLTISQEDFDRVVRINTDSVFFGCQVIGQAMAESGYGRIVNMGSLAGLNGGTATGVHYAASKGAIGTITKIFAKQYAAHGVTVNQIVPGPHDLPIVYKTVPEDKLEGVISSIPVGRLGSPDFIGQTIALLASEDAYFVTGASWDINGGLYVR</sequence>
<reference evidence="3 4" key="1">
    <citation type="submission" date="2018-05" db="EMBL/GenBank/DDBJ databases">
        <title>Draft Genome Sequence of Arthrobacter cumminsii IME1328, Isolated from a Patient Who Suffered from Foot Ulcers in China.</title>
        <authorList>
            <person name="Li M."/>
            <person name="Jiang Z."/>
            <person name="Sun Q."/>
            <person name="Tong Y."/>
        </authorList>
    </citation>
    <scope>NUCLEOTIDE SEQUENCE [LARGE SCALE GENOMIC DNA]</scope>
    <source>
        <strain evidence="3 4">IME1328</strain>
    </source>
</reference>
<dbReference type="SUPFAM" id="SSF51735">
    <property type="entry name" value="NAD(P)-binding Rossmann-fold domains"/>
    <property type="match status" value="1"/>
</dbReference>
<dbReference type="InterPro" id="IPR002347">
    <property type="entry name" value="SDR_fam"/>
</dbReference>
<keyword evidence="4" id="KW-1185">Reference proteome</keyword>
<evidence type="ECO:0000256" key="2">
    <source>
        <dbReference type="ARBA" id="ARBA00023002"/>
    </source>
</evidence>
<organism evidence="3 4">
    <name type="scientific">Pseudoglutamicibacter cumminsii</name>
    <dbReference type="NCBI Taxonomy" id="156979"/>
    <lineage>
        <taxon>Bacteria</taxon>
        <taxon>Bacillati</taxon>
        <taxon>Actinomycetota</taxon>
        <taxon>Actinomycetes</taxon>
        <taxon>Micrococcales</taxon>
        <taxon>Micrococcaceae</taxon>
        <taxon>Pseudoglutamicibacter</taxon>
    </lineage>
</organism>
<name>A0ABX5LAD1_9MICC</name>
<proteinExistence type="inferred from homology"/>
<comment type="similarity">
    <text evidence="1">Belongs to the short-chain dehydrogenases/reductases (SDR) family.</text>
</comment>
<dbReference type="Pfam" id="PF13561">
    <property type="entry name" value="adh_short_C2"/>
    <property type="match status" value="1"/>
</dbReference>
<protein>
    <submittedName>
        <fullName evidence="3">Short-chain dehydrogenase</fullName>
    </submittedName>
</protein>
<comment type="caution">
    <text evidence="3">The sequence shown here is derived from an EMBL/GenBank/DDBJ whole genome shotgun (WGS) entry which is preliminary data.</text>
</comment>
<evidence type="ECO:0000256" key="1">
    <source>
        <dbReference type="ARBA" id="ARBA00006484"/>
    </source>
</evidence>
<dbReference type="InterPro" id="IPR036291">
    <property type="entry name" value="NAD(P)-bd_dom_sf"/>
</dbReference>
<keyword evidence="2" id="KW-0560">Oxidoreductase</keyword>